<dbReference type="InterPro" id="IPR036388">
    <property type="entry name" value="WH-like_DNA-bd_sf"/>
</dbReference>
<feature type="region of interest" description="Disordered" evidence="1">
    <location>
        <begin position="161"/>
        <end position="229"/>
    </location>
</feature>
<gene>
    <name evidence="2" type="ORF">CRE_21236</name>
</gene>
<evidence type="ECO:0008006" key="4">
    <source>
        <dbReference type="Google" id="ProtNLM"/>
    </source>
</evidence>
<accession>E3MF10</accession>
<reference evidence="2" key="1">
    <citation type="submission" date="2007-07" db="EMBL/GenBank/DDBJ databases">
        <title>PCAP assembly of the Caenorhabditis remanei genome.</title>
        <authorList>
            <consortium name="The Caenorhabditis remanei Sequencing Consortium"/>
            <person name="Wilson R.K."/>
        </authorList>
    </citation>
    <scope>NUCLEOTIDE SEQUENCE [LARGE SCALE GENOMIC DNA]</scope>
    <source>
        <strain evidence="2">PB4641</strain>
    </source>
</reference>
<sequence length="229" mass="24919">MSSDVRKPLDPSTPYSRTLKQYSIDEKLVIISHAKNHGNRAAGREFNVAESSIREWRKNENKLIHNKNNATAGLAVLASSQPTSATPGPIHHNNNNNHIKNINQNPQHYRPPTSGIFGMAPAENNRRTQEEMATLRLFQLAMMDFNLTHLSPLLQLQHQQRLLQAATSSSQAPPPPPPPEPTSTASSVAGTPSSISSSSTPPPSLSPNIPSGAGRRKPKCPQKIVEASE</sequence>
<dbReference type="FunCoup" id="E3MF10">
    <property type="interactions" value="1565"/>
</dbReference>
<dbReference type="HOGENOM" id="CLU_1148061_0_0_1"/>
<keyword evidence="3" id="KW-1185">Reference proteome</keyword>
<dbReference type="EMBL" id="DS268440">
    <property type="protein sequence ID" value="EFP00630.1"/>
    <property type="molecule type" value="Genomic_DNA"/>
</dbReference>
<proteinExistence type="predicted"/>
<feature type="compositionally biased region" description="Pro residues" evidence="1">
    <location>
        <begin position="172"/>
        <end position="181"/>
    </location>
</feature>
<evidence type="ECO:0000256" key="1">
    <source>
        <dbReference type="SAM" id="MobiDB-lite"/>
    </source>
</evidence>
<dbReference type="AlphaFoldDB" id="E3MF10"/>
<dbReference type="Gene3D" id="1.10.10.10">
    <property type="entry name" value="Winged helix-like DNA-binding domain superfamily/Winged helix DNA-binding domain"/>
    <property type="match status" value="1"/>
</dbReference>
<evidence type="ECO:0000313" key="2">
    <source>
        <dbReference type="EMBL" id="EFP00630.1"/>
    </source>
</evidence>
<feature type="compositionally biased region" description="Low complexity" evidence="1">
    <location>
        <begin position="161"/>
        <end position="171"/>
    </location>
</feature>
<protein>
    <recommendedName>
        <fullName evidence="4">Brinker DNA-binding domain-containing protein</fullName>
    </recommendedName>
</protein>
<evidence type="ECO:0000313" key="3">
    <source>
        <dbReference type="Proteomes" id="UP000008281"/>
    </source>
</evidence>
<organism evidence="3">
    <name type="scientific">Caenorhabditis remanei</name>
    <name type="common">Caenorhabditis vulgaris</name>
    <dbReference type="NCBI Taxonomy" id="31234"/>
    <lineage>
        <taxon>Eukaryota</taxon>
        <taxon>Metazoa</taxon>
        <taxon>Ecdysozoa</taxon>
        <taxon>Nematoda</taxon>
        <taxon>Chromadorea</taxon>
        <taxon>Rhabditida</taxon>
        <taxon>Rhabditina</taxon>
        <taxon>Rhabditomorpha</taxon>
        <taxon>Rhabditoidea</taxon>
        <taxon>Rhabditidae</taxon>
        <taxon>Peloderinae</taxon>
        <taxon>Caenorhabditis</taxon>
    </lineage>
</organism>
<name>E3MF10_CAERE</name>
<dbReference type="OMA" id="EWRKNEN"/>
<dbReference type="OrthoDB" id="6502958at2759"/>
<feature type="compositionally biased region" description="Low complexity" evidence="1">
    <location>
        <begin position="182"/>
        <end position="199"/>
    </location>
</feature>
<dbReference type="eggNOG" id="ENOG502SCAG">
    <property type="taxonomic scope" value="Eukaryota"/>
</dbReference>
<dbReference type="Proteomes" id="UP000008281">
    <property type="component" value="Unassembled WGS sequence"/>
</dbReference>
<dbReference type="InParanoid" id="E3MF10"/>